<comment type="caution">
    <text evidence="1">The sequence shown here is derived from an EMBL/GenBank/DDBJ whole genome shotgun (WGS) entry which is preliminary data.</text>
</comment>
<sequence length="103" mass="11586">MTDFASQEKTTPNNVVHLNDTNTHQGYYTALSRSAIAAGTLILQGFDTSIISDKKCSGALRQEFRDLEMLDNITVTIVGDTRRSLIHSFRKHKSDSYIPHHVH</sequence>
<evidence type="ECO:0000313" key="2">
    <source>
        <dbReference type="Proteomes" id="UP000807025"/>
    </source>
</evidence>
<keyword evidence="2" id="KW-1185">Reference proteome</keyword>
<name>A0A9P6D6G7_PLEER</name>
<feature type="non-terminal residue" evidence="1">
    <location>
        <position position="103"/>
    </location>
</feature>
<evidence type="ECO:0000313" key="1">
    <source>
        <dbReference type="EMBL" id="KAF9492982.1"/>
    </source>
</evidence>
<gene>
    <name evidence="1" type="ORF">BDN71DRAFT_1376719</name>
</gene>
<dbReference type="Proteomes" id="UP000807025">
    <property type="component" value="Unassembled WGS sequence"/>
</dbReference>
<accession>A0A9P6D6G7</accession>
<reference evidence="1" key="1">
    <citation type="submission" date="2020-11" db="EMBL/GenBank/DDBJ databases">
        <authorList>
            <consortium name="DOE Joint Genome Institute"/>
            <person name="Ahrendt S."/>
            <person name="Riley R."/>
            <person name="Andreopoulos W."/>
            <person name="Labutti K."/>
            <person name="Pangilinan J."/>
            <person name="Ruiz-Duenas F.J."/>
            <person name="Barrasa J.M."/>
            <person name="Sanchez-Garcia M."/>
            <person name="Camarero S."/>
            <person name="Miyauchi S."/>
            <person name="Serrano A."/>
            <person name="Linde D."/>
            <person name="Babiker R."/>
            <person name="Drula E."/>
            <person name="Ayuso-Fernandez I."/>
            <person name="Pacheco R."/>
            <person name="Padilla G."/>
            <person name="Ferreira P."/>
            <person name="Barriuso J."/>
            <person name="Kellner H."/>
            <person name="Castanera R."/>
            <person name="Alfaro M."/>
            <person name="Ramirez L."/>
            <person name="Pisabarro A.G."/>
            <person name="Kuo A."/>
            <person name="Tritt A."/>
            <person name="Lipzen A."/>
            <person name="He G."/>
            <person name="Yan M."/>
            <person name="Ng V."/>
            <person name="Cullen D."/>
            <person name="Martin F."/>
            <person name="Rosso M.-N."/>
            <person name="Henrissat B."/>
            <person name="Hibbett D."/>
            <person name="Martinez A.T."/>
            <person name="Grigoriev I.V."/>
        </authorList>
    </citation>
    <scope>NUCLEOTIDE SEQUENCE</scope>
    <source>
        <strain evidence="1">ATCC 90797</strain>
    </source>
</reference>
<protein>
    <submittedName>
        <fullName evidence="1">Uncharacterized protein</fullName>
    </submittedName>
</protein>
<organism evidence="1 2">
    <name type="scientific">Pleurotus eryngii</name>
    <name type="common">Boletus of the steppes</name>
    <dbReference type="NCBI Taxonomy" id="5323"/>
    <lineage>
        <taxon>Eukaryota</taxon>
        <taxon>Fungi</taxon>
        <taxon>Dikarya</taxon>
        <taxon>Basidiomycota</taxon>
        <taxon>Agaricomycotina</taxon>
        <taxon>Agaricomycetes</taxon>
        <taxon>Agaricomycetidae</taxon>
        <taxon>Agaricales</taxon>
        <taxon>Pleurotineae</taxon>
        <taxon>Pleurotaceae</taxon>
        <taxon>Pleurotus</taxon>
    </lineage>
</organism>
<proteinExistence type="predicted"/>
<dbReference type="EMBL" id="MU154592">
    <property type="protein sequence ID" value="KAF9492982.1"/>
    <property type="molecule type" value="Genomic_DNA"/>
</dbReference>
<dbReference type="OrthoDB" id="3247165at2759"/>
<dbReference type="AlphaFoldDB" id="A0A9P6D6G7"/>